<protein>
    <submittedName>
        <fullName evidence="10">Procollagen C-endopeptidase enhancer 2-like isoform X2</fullName>
    </submittedName>
</protein>
<dbReference type="PROSITE" id="PS50189">
    <property type="entry name" value="NTR"/>
    <property type="match status" value="1"/>
</dbReference>
<feature type="compositionally biased region" description="Pro residues" evidence="6">
    <location>
        <begin position="275"/>
        <end position="284"/>
    </location>
</feature>
<accession>A0A6P6KIH0</accession>
<evidence type="ECO:0000256" key="6">
    <source>
        <dbReference type="SAM" id="MobiDB-lite"/>
    </source>
</evidence>
<dbReference type="Pfam" id="PF00431">
    <property type="entry name" value="CUB"/>
    <property type="match status" value="2"/>
</dbReference>
<feature type="region of interest" description="Disordered" evidence="6">
    <location>
        <begin position="204"/>
        <end position="320"/>
    </location>
</feature>
<feature type="compositionally biased region" description="Pro residues" evidence="6">
    <location>
        <begin position="230"/>
        <end position="239"/>
    </location>
</feature>
<dbReference type="InterPro" id="IPR008993">
    <property type="entry name" value="TIMP-like_OB-fold"/>
</dbReference>
<dbReference type="PANTHER" id="PTHR24251">
    <property type="entry name" value="OVOCHYMASE-RELATED"/>
    <property type="match status" value="1"/>
</dbReference>
<feature type="compositionally biased region" description="Low complexity" evidence="6">
    <location>
        <begin position="250"/>
        <end position="268"/>
    </location>
</feature>
<dbReference type="Pfam" id="PF01759">
    <property type="entry name" value="NTR"/>
    <property type="match status" value="1"/>
</dbReference>
<comment type="caution">
    <text evidence="5">Lacks conserved residue(s) required for the propagation of feature annotation.</text>
</comment>
<dbReference type="Proteomes" id="UP000515129">
    <property type="component" value="Chromosome 32"/>
</dbReference>
<dbReference type="InterPro" id="IPR001134">
    <property type="entry name" value="Netrin_domain"/>
</dbReference>
<dbReference type="SUPFAM" id="SSF50242">
    <property type="entry name" value="TIMP-like"/>
    <property type="match status" value="1"/>
</dbReference>
<evidence type="ECO:0000256" key="4">
    <source>
        <dbReference type="ARBA" id="ARBA00023157"/>
    </source>
</evidence>
<evidence type="ECO:0000313" key="9">
    <source>
        <dbReference type="Proteomes" id="UP000515129"/>
    </source>
</evidence>
<dbReference type="SUPFAM" id="SSF49854">
    <property type="entry name" value="Spermadhesin, CUB domain"/>
    <property type="match status" value="2"/>
</dbReference>
<feature type="domain" description="CUB" evidence="7">
    <location>
        <begin position="84"/>
        <end position="198"/>
    </location>
</feature>
<dbReference type="AlphaFoldDB" id="A0A6P6KIH0"/>
<comment type="subcellular location">
    <subcellularLocation>
        <location evidence="1">Secreted</location>
    </subcellularLocation>
</comment>
<dbReference type="GO" id="GO:0005615">
    <property type="term" value="C:extracellular space"/>
    <property type="evidence" value="ECO:0007669"/>
    <property type="project" value="TreeGrafter"/>
</dbReference>
<feature type="compositionally biased region" description="Low complexity" evidence="6">
    <location>
        <begin position="219"/>
        <end position="229"/>
    </location>
</feature>
<dbReference type="RefSeq" id="XP_026070902.1">
    <property type="nucleotide sequence ID" value="XM_026215117.1"/>
</dbReference>
<keyword evidence="9" id="KW-1185">Reference proteome</keyword>
<keyword evidence="2" id="KW-0964">Secreted</keyword>
<dbReference type="FunFam" id="2.60.120.290:FF:000005">
    <property type="entry name" value="Procollagen C-endopeptidase enhancer 1"/>
    <property type="match status" value="2"/>
</dbReference>
<feature type="domain" description="CUB" evidence="7">
    <location>
        <begin position="1"/>
        <end position="74"/>
    </location>
</feature>
<evidence type="ECO:0000256" key="3">
    <source>
        <dbReference type="ARBA" id="ARBA00022737"/>
    </source>
</evidence>
<evidence type="ECO:0000256" key="2">
    <source>
        <dbReference type="ARBA" id="ARBA00022525"/>
    </source>
</evidence>
<gene>
    <name evidence="10" type="primary">LOC113051397</name>
</gene>
<dbReference type="PRINTS" id="PR01217">
    <property type="entry name" value="PRICHEXTENSN"/>
</dbReference>
<evidence type="ECO:0000259" key="7">
    <source>
        <dbReference type="PROSITE" id="PS01180"/>
    </source>
</evidence>
<sequence>MLQFRIFDLEADPTCRYDYVDVYNGHSYTVQKLGRFCGTFRPGALISTSNTMMLEMASDGSTGGRGFLAYFSGGKPHVDENQFCGGRLTKPQGSVKTPNWPESDYPAGISCSWHISVEPNMVIEVKFEKLDLELDTYCRYDYVALFNGGETDDSRRIGRFCGDMVPDAVVTNGNQLLVHFVSDLSVTAAGFMAHYRSVPRGSRTATATLDTVHGPRVNTSPSKPTAPSARPKPTPSRPTPKPRSKPTPKPKTVTRSGARITPKPAVKVPTKRPTPKPTVRPQPKPTRTTAKPKVKPGVKPTTKPKTSPISKPGNKTTTKAVSNRQCSLPCKRIGTLVTRFCPSQFVLTGKVTSLTPGSQGSAEAEVSIIKVYKAGRLQFRKRGPTRSATLTVTCMKCPALRKGVNYVLMGQVNGEGVGILTPSSFALQYKSVHDKELASLAKKTC</sequence>
<evidence type="ECO:0000256" key="5">
    <source>
        <dbReference type="PROSITE-ProRule" id="PRU00059"/>
    </source>
</evidence>
<dbReference type="InterPro" id="IPR018933">
    <property type="entry name" value="Netrin_module_non-TIMP"/>
</dbReference>
<dbReference type="GO" id="GO:0006508">
    <property type="term" value="P:proteolysis"/>
    <property type="evidence" value="ECO:0007669"/>
    <property type="project" value="TreeGrafter"/>
</dbReference>
<name>A0A6P6KIH0_CARAU</name>
<dbReference type="SMART" id="SM00042">
    <property type="entry name" value="CUB"/>
    <property type="match status" value="2"/>
</dbReference>
<organism evidence="9 10">
    <name type="scientific">Carassius auratus</name>
    <name type="common">Goldfish</name>
    <dbReference type="NCBI Taxonomy" id="7957"/>
    <lineage>
        <taxon>Eukaryota</taxon>
        <taxon>Metazoa</taxon>
        <taxon>Chordata</taxon>
        <taxon>Craniata</taxon>
        <taxon>Vertebrata</taxon>
        <taxon>Euteleostomi</taxon>
        <taxon>Actinopterygii</taxon>
        <taxon>Neopterygii</taxon>
        <taxon>Teleostei</taxon>
        <taxon>Ostariophysi</taxon>
        <taxon>Cypriniformes</taxon>
        <taxon>Cyprinidae</taxon>
        <taxon>Cyprininae</taxon>
        <taxon>Carassius</taxon>
    </lineage>
</organism>
<dbReference type="Gene3D" id="2.60.120.290">
    <property type="entry name" value="Spermadhesin, CUB domain"/>
    <property type="match status" value="2"/>
</dbReference>
<evidence type="ECO:0000313" key="10">
    <source>
        <dbReference type="RefSeq" id="XP_026070902.1"/>
    </source>
</evidence>
<dbReference type="CDD" id="cd00041">
    <property type="entry name" value="CUB"/>
    <property type="match status" value="2"/>
</dbReference>
<feature type="domain" description="NTR" evidence="8">
    <location>
        <begin position="326"/>
        <end position="445"/>
    </location>
</feature>
<dbReference type="SMART" id="SM00643">
    <property type="entry name" value="C345C"/>
    <property type="match status" value="1"/>
</dbReference>
<dbReference type="GeneID" id="113051397"/>
<dbReference type="InterPro" id="IPR035914">
    <property type="entry name" value="Sperma_CUB_dom_sf"/>
</dbReference>
<feature type="compositionally biased region" description="Low complexity" evidence="6">
    <location>
        <begin position="297"/>
        <end position="313"/>
    </location>
</feature>
<reference evidence="10" key="1">
    <citation type="submission" date="2025-08" db="UniProtKB">
        <authorList>
            <consortium name="RefSeq"/>
        </authorList>
    </citation>
    <scope>IDENTIFICATION</scope>
    <source>
        <strain evidence="10">Wakin</strain>
        <tissue evidence="10">Muscle</tissue>
    </source>
</reference>
<feature type="disulfide bond" evidence="5">
    <location>
        <begin position="84"/>
        <end position="111"/>
    </location>
</feature>
<dbReference type="Gene3D" id="2.40.50.120">
    <property type="match status" value="1"/>
</dbReference>
<proteinExistence type="predicted"/>
<dbReference type="PANTHER" id="PTHR24251:SF24">
    <property type="entry name" value="PROCOLLAGEN C-ENDOPEPTIDASE ENHANCER 1"/>
    <property type="match status" value="1"/>
</dbReference>
<dbReference type="GO" id="GO:0005518">
    <property type="term" value="F:collagen binding"/>
    <property type="evidence" value="ECO:0007669"/>
    <property type="project" value="TreeGrafter"/>
</dbReference>
<evidence type="ECO:0000259" key="8">
    <source>
        <dbReference type="PROSITE" id="PS50189"/>
    </source>
</evidence>
<evidence type="ECO:0000256" key="1">
    <source>
        <dbReference type="ARBA" id="ARBA00004613"/>
    </source>
</evidence>
<dbReference type="InterPro" id="IPR000859">
    <property type="entry name" value="CUB_dom"/>
</dbReference>
<dbReference type="GO" id="GO:0016504">
    <property type="term" value="F:peptidase activator activity"/>
    <property type="evidence" value="ECO:0007669"/>
    <property type="project" value="TreeGrafter"/>
</dbReference>
<keyword evidence="3" id="KW-0677">Repeat</keyword>
<keyword evidence="4 5" id="KW-1015">Disulfide bond</keyword>
<dbReference type="PROSITE" id="PS01180">
    <property type="entry name" value="CUB"/>
    <property type="match status" value="2"/>
</dbReference>